<protein>
    <submittedName>
        <fullName evidence="1">FHA domain-containing protein</fullName>
    </submittedName>
</protein>
<name>A0ABU8GAZ7_9ACTN</name>
<reference evidence="1 2" key="1">
    <citation type="submission" date="2024-03" db="EMBL/GenBank/DDBJ databases">
        <title>First Report of Pectobacterium brasiliscabiei causing potato scab in china.</title>
        <authorList>
            <person name="Handique U."/>
        </authorList>
    </citation>
    <scope>NUCLEOTIDE SEQUENCE [LARGE SCALE GENOMIC DNA]</scope>
    <source>
        <strain evidence="1 2">ZRIMU1503</strain>
    </source>
</reference>
<gene>
    <name evidence="1" type="ORF">WB403_14385</name>
</gene>
<evidence type="ECO:0000313" key="2">
    <source>
        <dbReference type="Proteomes" id="UP001365781"/>
    </source>
</evidence>
<comment type="caution">
    <text evidence="1">The sequence shown here is derived from an EMBL/GenBank/DDBJ whole genome shotgun (WGS) entry which is preliminary data.</text>
</comment>
<accession>A0ABU8GAZ7</accession>
<dbReference type="RefSeq" id="WP_336539716.1">
    <property type="nucleotide sequence ID" value="NZ_JBBAYL010000012.1"/>
</dbReference>
<sequence>MHSIIVVPPLCGSPDGQIRIGSGERLVFGRTETEGGLVIAHEGVPRIAGEITALRSYWLLSNLSADQTFVVENPEGAGEHVKVAPGRVEAPVPFEFARVVLPASGDLLSFDVWAPRHTFRDTARGRQDLTGAMTAPAFTLDRASRYFAVLVALCEPRLRGEPHAPPPTVERLVELLRPAWPRVNRSTVYWNIDYLALKLRLRPGPEAAEPGRRVNGKKESLVSLALRFDLVREDDLVVLASGAPGGVVSR</sequence>
<dbReference type="EMBL" id="JBBAYM010000008">
    <property type="protein sequence ID" value="MEI5610357.1"/>
    <property type="molecule type" value="Genomic_DNA"/>
</dbReference>
<proteinExistence type="predicted"/>
<organism evidence="1 2">
    <name type="scientific">Streptomyces brasiliscabiei</name>
    <dbReference type="NCBI Taxonomy" id="2736302"/>
    <lineage>
        <taxon>Bacteria</taxon>
        <taxon>Bacillati</taxon>
        <taxon>Actinomycetota</taxon>
        <taxon>Actinomycetes</taxon>
        <taxon>Kitasatosporales</taxon>
        <taxon>Streptomycetaceae</taxon>
        <taxon>Streptomyces</taxon>
    </lineage>
</organism>
<keyword evidence="2" id="KW-1185">Reference proteome</keyword>
<evidence type="ECO:0000313" key="1">
    <source>
        <dbReference type="EMBL" id="MEI5610357.1"/>
    </source>
</evidence>
<dbReference type="Proteomes" id="UP001365781">
    <property type="component" value="Unassembled WGS sequence"/>
</dbReference>